<evidence type="ECO:0000259" key="1">
    <source>
        <dbReference type="PROSITE" id="PS51186"/>
    </source>
</evidence>
<dbReference type="RefSeq" id="WP_257175721.1">
    <property type="nucleotide sequence ID" value="NZ_CP028989.1"/>
</dbReference>
<proteinExistence type="predicted"/>
<dbReference type="Gene3D" id="3.40.630.30">
    <property type="match status" value="1"/>
</dbReference>
<evidence type="ECO:0000313" key="2">
    <source>
        <dbReference type="EMBL" id="UUO68800.1"/>
    </source>
</evidence>
<sequence>MYRIRIVDADDDETAETLGDLHRLTFFDGAAVPQFESGAWWIAYHDDDAVAFAGVVPSTHARNSGYFCRVGVLRRHWGRGLQLRLMRAVEVRARRLGWHSIVSDTTDNPVSANNFIRAGYRLYEPDAPWAWSHTLYWRKWLR</sequence>
<dbReference type="EMBL" id="CP028989">
    <property type="protein sequence ID" value="UUO68800.1"/>
    <property type="molecule type" value="Genomic_DNA"/>
</dbReference>
<name>A0AAE9NFG8_9BRAD</name>
<dbReference type="GO" id="GO:0016747">
    <property type="term" value="F:acyltransferase activity, transferring groups other than amino-acyl groups"/>
    <property type="evidence" value="ECO:0007669"/>
    <property type="project" value="InterPro"/>
</dbReference>
<dbReference type="InterPro" id="IPR000182">
    <property type="entry name" value="GNAT_dom"/>
</dbReference>
<organism evidence="2 3">
    <name type="scientific">Bradyrhizobium betae</name>
    <dbReference type="NCBI Taxonomy" id="244734"/>
    <lineage>
        <taxon>Bacteria</taxon>
        <taxon>Pseudomonadati</taxon>
        <taxon>Pseudomonadota</taxon>
        <taxon>Alphaproteobacteria</taxon>
        <taxon>Hyphomicrobiales</taxon>
        <taxon>Nitrobacteraceae</taxon>
        <taxon>Bradyrhizobium</taxon>
    </lineage>
</organism>
<dbReference type="Proteomes" id="UP001058872">
    <property type="component" value="Chromosome"/>
</dbReference>
<reference evidence="2" key="1">
    <citation type="submission" date="2018-04" db="EMBL/GenBank/DDBJ databases">
        <title>Genomes of Endosymbiotic and Endophytic Bradyrhizobium Publication status.</title>
        <authorList>
            <person name="Guha S."/>
            <person name="Jorrin B."/>
            <person name="Sarkar M."/>
            <person name="Poole P.S."/>
            <person name="DasGupta M."/>
        </authorList>
    </citation>
    <scope>NUCLEOTIDE SEQUENCE</scope>
    <source>
        <strain evidence="2">WBOS16</strain>
    </source>
</reference>
<gene>
    <name evidence="2" type="ORF">DCM83_28680</name>
</gene>
<feature type="domain" description="N-acetyltransferase" evidence="1">
    <location>
        <begin position="4"/>
        <end position="142"/>
    </location>
</feature>
<evidence type="ECO:0000313" key="3">
    <source>
        <dbReference type="Proteomes" id="UP001058872"/>
    </source>
</evidence>
<dbReference type="AlphaFoldDB" id="A0AAE9NFG8"/>
<dbReference type="PROSITE" id="PS51186">
    <property type="entry name" value="GNAT"/>
    <property type="match status" value="1"/>
</dbReference>
<dbReference type="CDD" id="cd04301">
    <property type="entry name" value="NAT_SF"/>
    <property type="match status" value="1"/>
</dbReference>
<dbReference type="SUPFAM" id="SSF55729">
    <property type="entry name" value="Acyl-CoA N-acyltransferases (Nat)"/>
    <property type="match status" value="1"/>
</dbReference>
<dbReference type="Pfam" id="PF00583">
    <property type="entry name" value="Acetyltransf_1"/>
    <property type="match status" value="1"/>
</dbReference>
<dbReference type="InterPro" id="IPR016181">
    <property type="entry name" value="Acyl_CoA_acyltransferase"/>
</dbReference>
<protein>
    <submittedName>
        <fullName evidence="2">GNAT family N-acetyltransferase</fullName>
    </submittedName>
</protein>
<accession>A0AAE9NFG8</accession>